<dbReference type="PANTHER" id="PTHR37294">
    <property type="entry name" value="3'-5' EXORIBONUCLEASE YHAM"/>
    <property type="match status" value="1"/>
</dbReference>
<dbReference type="Pfam" id="PF01966">
    <property type="entry name" value="HD"/>
    <property type="match status" value="1"/>
</dbReference>
<dbReference type="GO" id="GO:0003676">
    <property type="term" value="F:nucleic acid binding"/>
    <property type="evidence" value="ECO:0007669"/>
    <property type="project" value="InterPro"/>
</dbReference>
<dbReference type="Gene3D" id="1.10.3210.10">
    <property type="entry name" value="Hypothetical protein af1432"/>
    <property type="match status" value="1"/>
</dbReference>
<dbReference type="AlphaFoldDB" id="A0A3G1KLY8"/>
<name>A0A3G1KLY8_FORW1</name>
<reference evidence="4 5" key="1">
    <citation type="submission" date="2016-10" db="EMBL/GenBank/DDBJ databases">
        <title>Complete Genome Sequence of Peptococcaceae strain DCMF.</title>
        <authorList>
            <person name="Edwards R.J."/>
            <person name="Holland S.I."/>
            <person name="Deshpande N.P."/>
            <person name="Wong Y.K."/>
            <person name="Ertan H."/>
            <person name="Manefield M."/>
            <person name="Russell T.L."/>
            <person name="Lee M.J."/>
        </authorList>
    </citation>
    <scope>NUCLEOTIDE SEQUENCE [LARGE SCALE GENOMIC DNA]</scope>
    <source>
        <strain evidence="4 5">DCMF</strain>
    </source>
</reference>
<dbReference type="GO" id="GO:0016787">
    <property type="term" value="F:hydrolase activity"/>
    <property type="evidence" value="ECO:0007669"/>
    <property type="project" value="UniProtKB-KW"/>
</dbReference>
<evidence type="ECO:0000313" key="5">
    <source>
        <dbReference type="Proteomes" id="UP000323521"/>
    </source>
</evidence>
<keyword evidence="1" id="KW-0378">Hydrolase</keyword>
<dbReference type="InterPro" id="IPR050798">
    <property type="entry name" value="YhaM_exoribonuc/phosphodiest"/>
</dbReference>
<sequence length="328" mass="37503">MLINLLKPGDAVLGFFLLKSMECKTSSNNKKYLDLTLADKTGEINGKLWDCTEEDETGFHEHILVKVKGLIGEWQNRLQLKIEKIRPAGPQDEVSMEDFIPTAPESSEQMYGVVLRYVEEIKNKDIQKIVSRIIAEKKDRLLFYPAAKQNHHAVKAGLLYHIKTMLVVAEKLSTVYPWINRDLLYGGIILHDMGKIDEMAAGEIGLIVDYTVEGQLLGHIVQGIKEIDQIAKEEGVDEEVSLLLQHMLLSHHYEPEFGSPKRPMIPEAELLHYIDMIDARMFDMKNALENTTQGQFSERVWVLHNRKLYKTSFHPPEGGDFEHAERRG</sequence>
<accession>A0A3G1KLY8</accession>
<dbReference type="Proteomes" id="UP000323521">
    <property type="component" value="Chromosome"/>
</dbReference>
<evidence type="ECO:0000259" key="2">
    <source>
        <dbReference type="Pfam" id="PF01336"/>
    </source>
</evidence>
<dbReference type="KEGG" id="fwa:DCMF_00310"/>
<dbReference type="EMBL" id="CP017634">
    <property type="protein sequence ID" value="ATW23443.1"/>
    <property type="molecule type" value="Genomic_DNA"/>
</dbReference>
<dbReference type="CDD" id="cd04492">
    <property type="entry name" value="YhaM_OBF_like"/>
    <property type="match status" value="1"/>
</dbReference>
<gene>
    <name evidence="4" type="ORF">DCMF_00310</name>
</gene>
<dbReference type="Gene3D" id="2.40.50.140">
    <property type="entry name" value="Nucleic acid-binding proteins"/>
    <property type="match status" value="1"/>
</dbReference>
<dbReference type="InterPro" id="IPR003607">
    <property type="entry name" value="HD/PDEase_dom"/>
</dbReference>
<feature type="domain" description="OB" evidence="2">
    <location>
        <begin position="27"/>
        <end position="87"/>
    </location>
</feature>
<dbReference type="InterPro" id="IPR012340">
    <property type="entry name" value="NA-bd_OB-fold"/>
</dbReference>
<dbReference type="CDD" id="cd00077">
    <property type="entry name" value="HDc"/>
    <property type="match status" value="1"/>
</dbReference>
<dbReference type="OrthoDB" id="9778453at2"/>
<keyword evidence="5" id="KW-1185">Reference proteome</keyword>
<dbReference type="GO" id="GO:0031125">
    <property type="term" value="P:rRNA 3'-end processing"/>
    <property type="evidence" value="ECO:0007669"/>
    <property type="project" value="TreeGrafter"/>
</dbReference>
<dbReference type="Pfam" id="PF01336">
    <property type="entry name" value="tRNA_anti-codon"/>
    <property type="match status" value="1"/>
</dbReference>
<dbReference type="SUPFAM" id="SSF109604">
    <property type="entry name" value="HD-domain/PDEase-like"/>
    <property type="match status" value="1"/>
</dbReference>
<evidence type="ECO:0000256" key="1">
    <source>
        <dbReference type="ARBA" id="ARBA00022801"/>
    </source>
</evidence>
<evidence type="ECO:0000259" key="3">
    <source>
        <dbReference type="Pfam" id="PF01966"/>
    </source>
</evidence>
<dbReference type="InterPro" id="IPR004365">
    <property type="entry name" value="NA-bd_OB_tRNA"/>
</dbReference>
<organism evidence="4 5">
    <name type="scientific">Formimonas warabiya</name>
    <dbReference type="NCBI Taxonomy" id="1761012"/>
    <lineage>
        <taxon>Bacteria</taxon>
        <taxon>Bacillati</taxon>
        <taxon>Bacillota</taxon>
        <taxon>Clostridia</taxon>
        <taxon>Eubacteriales</taxon>
        <taxon>Peptococcaceae</taxon>
        <taxon>Candidatus Formimonas</taxon>
    </lineage>
</organism>
<proteinExistence type="predicted"/>
<protein>
    <submittedName>
        <fullName evidence="4">CMP-binding protein</fullName>
    </submittedName>
</protein>
<dbReference type="InterPro" id="IPR006674">
    <property type="entry name" value="HD_domain"/>
</dbReference>
<feature type="domain" description="HD" evidence="3">
    <location>
        <begin position="159"/>
        <end position="279"/>
    </location>
</feature>
<dbReference type="SUPFAM" id="SSF50249">
    <property type="entry name" value="Nucleic acid-binding proteins"/>
    <property type="match status" value="1"/>
</dbReference>
<evidence type="ECO:0000313" key="4">
    <source>
        <dbReference type="EMBL" id="ATW23443.1"/>
    </source>
</evidence>
<dbReference type="PANTHER" id="PTHR37294:SF1">
    <property type="entry name" value="3'-5' EXORIBONUCLEASE YHAM"/>
    <property type="match status" value="1"/>
</dbReference>
<dbReference type="RefSeq" id="WP_148132583.1">
    <property type="nucleotide sequence ID" value="NZ_CP017634.1"/>
</dbReference>